<feature type="domain" description="STAND NTPase 4 small alpha/beta" evidence="2">
    <location>
        <begin position="619"/>
        <end position="676"/>
    </location>
</feature>
<organism evidence="3 4">
    <name type="scientific">Arenibacter troitsensis</name>
    <dbReference type="NCBI Taxonomy" id="188872"/>
    <lineage>
        <taxon>Bacteria</taxon>
        <taxon>Pseudomonadati</taxon>
        <taxon>Bacteroidota</taxon>
        <taxon>Flavobacteriia</taxon>
        <taxon>Flavobacteriales</taxon>
        <taxon>Flavobacteriaceae</taxon>
        <taxon>Arenibacter</taxon>
    </lineage>
</organism>
<proteinExistence type="predicted"/>
<dbReference type="SUPFAM" id="SSF56300">
    <property type="entry name" value="Metallo-dependent phosphatases"/>
    <property type="match status" value="1"/>
</dbReference>
<dbReference type="EMBL" id="FXAO01000008">
    <property type="protein sequence ID" value="SMG46932.1"/>
    <property type="molecule type" value="Genomic_DNA"/>
</dbReference>
<dbReference type="RefSeq" id="WP_085500249.1">
    <property type="nucleotide sequence ID" value="NZ_FXAO01000008.1"/>
</dbReference>
<dbReference type="SUPFAM" id="SSF52540">
    <property type="entry name" value="P-loop containing nucleoside triphosphate hydrolases"/>
    <property type="match status" value="1"/>
</dbReference>
<dbReference type="InterPro" id="IPR057123">
    <property type="entry name" value="STAND_NTPase4_dom"/>
</dbReference>
<dbReference type="InterPro" id="IPR027417">
    <property type="entry name" value="P-loop_NTPase"/>
</dbReference>
<dbReference type="OrthoDB" id="651281at2"/>
<gene>
    <name evidence="3" type="ORF">SAMN03080602_03534</name>
</gene>
<evidence type="ECO:0000313" key="4">
    <source>
        <dbReference type="Proteomes" id="UP000193420"/>
    </source>
</evidence>
<sequence>MKIGILHLSDLHIQDKIHSERIDNLVKAIDFDVKQLSNLYLVLSGDVVNYGRRAEFENAKLLVKELIEKLKPRGRVLTINIIAVPGNHDCCFDNEKKTRKSVINDCKTDIIEEKDYFIDAMAVQSDFWDFTNEMTDFKNRNEVSYKYEFRPHIDFKVSFHCYNTSWLTEINEKQGSLIIPENKFLANENGEYVISVFHHPIDWLSANTKRNNKQRFEEHLINSSNLVIYGHEHDKGNSKAIIQKNNNIVFCGGKAFDKNEIKETGFSLYEIDLTDKSINIKTYNFNGNIYSVEFEDKHKIVEKNKREFILSEEFDKKITALNIPLKHSKKAELVLSDVFIFPDLEPLIEDDKVVQYPNSYELIEKVKNEEKANILIEGADQSGKTSLIYVLYKRFYEMGYTPIYIRGKYCKETNIKNLTKKSLKEQYGSDSVDRFFQLETKILLLDNFHKSELNSTYKKRLIELFNENFEYIFLTSDNTYSAKNVTEEATSLKDYSKYKLLPLGHEKRSELIEQWLMIGENRLTIQEGVILADVKSRFNEINSLIGNRLMPSYPIFILTLLQSLDENLQNFSQTSYANIYLVLIKAGLVKGGIKDAVLTSLLNILKELAFYLYDNKKNAFNRKDFEEFIFVYSGKYFRHKKLTDDKILNVLCNSNILKYDDEYYCFSYKYIYYFLIAQKISSEIDSYESLIYDLCNNIHLEINANILIFLSHHSKAQILIDSIVFTSQIPFEKATPLTLNKDDEFVKFIAEFTNEIKEEIVEERNPKEEIKKELKRKDVSERRELKNEEVEGDSILPAEAIEMNQAFRTVKIIGQIVKNQSGDFEKEKLIKLVEAAYNSVFRFLGFFSGILEKDKEVLIEAIVEDIKEKEKKNRQGEVDYKLIEKTVRKILQFISWRICVESFTNLMFAVGTKGQNELFDKVNLNIDSTASKIVTFAIKTFYDRIDLKELEGLFDDVKDNYLAQCILREYIKRYLYTNFIERKKRDQIIRIAGFNKQKLLGKIKIK</sequence>
<dbReference type="InterPro" id="IPR051158">
    <property type="entry name" value="Metallophosphoesterase_sf"/>
</dbReference>
<dbReference type="AlphaFoldDB" id="A0A1X7L0X4"/>
<dbReference type="Pfam" id="PF00149">
    <property type="entry name" value="Metallophos"/>
    <property type="match status" value="1"/>
</dbReference>
<dbReference type="GO" id="GO:0016787">
    <property type="term" value="F:hydrolase activity"/>
    <property type="evidence" value="ECO:0007669"/>
    <property type="project" value="InterPro"/>
</dbReference>
<dbReference type="PANTHER" id="PTHR31302">
    <property type="entry name" value="TRANSMEMBRANE PROTEIN WITH METALLOPHOSPHOESTERASE DOMAIN-RELATED"/>
    <property type="match status" value="1"/>
</dbReference>
<dbReference type="Gene3D" id="3.40.50.300">
    <property type="entry name" value="P-loop containing nucleotide triphosphate hydrolases"/>
    <property type="match status" value="1"/>
</dbReference>
<dbReference type="PANTHER" id="PTHR31302:SF0">
    <property type="entry name" value="TRANSMEMBRANE PROTEIN WITH METALLOPHOSPHOESTERASE DOMAIN"/>
    <property type="match status" value="1"/>
</dbReference>
<dbReference type="Gene3D" id="3.60.21.10">
    <property type="match status" value="1"/>
</dbReference>
<keyword evidence="4" id="KW-1185">Reference proteome</keyword>
<evidence type="ECO:0000313" key="3">
    <source>
        <dbReference type="EMBL" id="SMG46932.1"/>
    </source>
</evidence>
<accession>A0A1X7L0X4</accession>
<dbReference type="Proteomes" id="UP000193420">
    <property type="component" value="Unassembled WGS sequence"/>
</dbReference>
<protein>
    <submittedName>
        <fullName evidence="3">Calcineurin-like phosphoesterase</fullName>
    </submittedName>
</protein>
<dbReference type="InterPro" id="IPR029052">
    <property type="entry name" value="Metallo-depent_PP-like"/>
</dbReference>
<evidence type="ECO:0000259" key="1">
    <source>
        <dbReference type="Pfam" id="PF00149"/>
    </source>
</evidence>
<dbReference type="Pfam" id="PF24406">
    <property type="entry name" value="nSTAND_NTPase4"/>
    <property type="match status" value="1"/>
</dbReference>
<dbReference type="InterPro" id="IPR004843">
    <property type="entry name" value="Calcineurin-like_PHP"/>
</dbReference>
<evidence type="ECO:0000259" key="2">
    <source>
        <dbReference type="Pfam" id="PF24406"/>
    </source>
</evidence>
<reference evidence="4" key="1">
    <citation type="submission" date="2017-04" db="EMBL/GenBank/DDBJ databases">
        <authorList>
            <person name="Varghese N."/>
            <person name="Submissions S."/>
        </authorList>
    </citation>
    <scope>NUCLEOTIDE SEQUENCE [LARGE SCALE GENOMIC DNA]</scope>
    <source>
        <strain evidence="4">DSM 19835</strain>
    </source>
</reference>
<dbReference type="STRING" id="188872.SAMN03080602_03534"/>
<feature type="domain" description="Calcineurin-like phosphoesterase" evidence="1">
    <location>
        <begin position="5"/>
        <end position="234"/>
    </location>
</feature>
<name>A0A1X7L0X4_9FLAO</name>